<dbReference type="InterPro" id="IPR002172">
    <property type="entry name" value="LDrepeatLR_classA_rpt"/>
</dbReference>
<dbReference type="SMART" id="SM00192">
    <property type="entry name" value="LDLa"/>
    <property type="match status" value="1"/>
</dbReference>
<reference evidence="2" key="1">
    <citation type="submission" date="2018-05" db="EMBL/GenBank/DDBJ databases">
        <authorList>
            <person name="Lanie J.A."/>
            <person name="Ng W.-L."/>
            <person name="Kazmierczak K.M."/>
            <person name="Andrzejewski T.M."/>
            <person name="Davidsen T.M."/>
            <person name="Wayne K.J."/>
            <person name="Tettelin H."/>
            <person name="Glass J.I."/>
            <person name="Rusch D."/>
            <person name="Podicherti R."/>
            <person name="Tsui H.-C.T."/>
            <person name="Winkler M.E."/>
        </authorList>
    </citation>
    <scope>NUCLEOTIDE SEQUENCE</scope>
</reference>
<keyword evidence="1" id="KW-1015">Disulfide bond</keyword>
<evidence type="ECO:0000256" key="1">
    <source>
        <dbReference type="ARBA" id="ARBA00023157"/>
    </source>
</evidence>
<feature type="non-terminal residue" evidence="2">
    <location>
        <position position="510"/>
    </location>
</feature>
<dbReference type="EMBL" id="UINC01009265">
    <property type="protein sequence ID" value="SVA41578.1"/>
    <property type="molecule type" value="Genomic_DNA"/>
</dbReference>
<evidence type="ECO:0000313" key="2">
    <source>
        <dbReference type="EMBL" id="SVA41578.1"/>
    </source>
</evidence>
<name>A0A381VP94_9ZZZZ</name>
<protein>
    <submittedName>
        <fullName evidence="2">Uncharacterized protein</fullName>
    </submittedName>
</protein>
<dbReference type="CDD" id="cd00112">
    <property type="entry name" value="LDLa"/>
    <property type="match status" value="1"/>
</dbReference>
<dbReference type="AlphaFoldDB" id="A0A381VP94"/>
<dbReference type="SUPFAM" id="SSF57424">
    <property type="entry name" value="LDL receptor-like module"/>
    <property type="match status" value="1"/>
</dbReference>
<sequence>MDENGDIICSMLEFQRNLYNICNDDDSHEFCYFDGEDGREFFNNIFAYEDGDIGPEDLMEAIIDVYGDGTDDYTEMAAYDIQSFYIGEEDAGTYGIYPEFLSSHSPNFVCGNGEEMPFHYINNGYEDCGDGSDEQQYDDDGNETNWFDCHDGSEVWVNQVNDWEWNCPDGEDEYQEHYWGGNVYMYSGIVEDPENIDSLIGGIGYYCGWKDDDEVEIFCAYYGEADLSAGNYSILTTTYGCYDEWTDDDEDGEDDSHELECETGDYNHTVVDSDGNPVTYFAGSVDETLMMEMESAHYDYDAGNFPLYDTYELTVGEDGFNGAITSAQWECYDWDDDGEYDECWGADLALYLYEYSFNPDDPYDNILGSNDDFYDEDFDCPADDCSQSVLQVELSEGTYVVVTAGYDSYTSGFYLNHMVDQDGDILESWDGELLASYWDTNETRVQGDDRARLPYAYEFEEGEEGNDPHWDLYMDFLDTIGSYQDGTSTPAEAADKIVELVHQADAMGLY</sequence>
<organism evidence="2">
    <name type="scientific">marine metagenome</name>
    <dbReference type="NCBI Taxonomy" id="408172"/>
    <lineage>
        <taxon>unclassified sequences</taxon>
        <taxon>metagenomes</taxon>
        <taxon>ecological metagenomes</taxon>
    </lineage>
</organism>
<proteinExistence type="predicted"/>
<accession>A0A381VP94</accession>
<gene>
    <name evidence="2" type="ORF">METZ01_LOCUS94432</name>
</gene>
<dbReference type="InterPro" id="IPR036055">
    <property type="entry name" value="LDL_receptor-like_sf"/>
</dbReference>
<dbReference type="Gene3D" id="4.10.400.10">
    <property type="entry name" value="Low-density Lipoprotein Receptor"/>
    <property type="match status" value="1"/>
</dbReference>